<feature type="binding site" evidence="2">
    <location>
        <position position="166"/>
    </location>
    <ligand>
        <name>ATP</name>
        <dbReference type="ChEBI" id="CHEBI:30616"/>
    </ligand>
</feature>
<protein>
    <recommendedName>
        <fullName evidence="2">tRNA(Met) cytidine acetate ligase</fullName>
        <ecNumber evidence="2">6.3.4.-</ecNumber>
    </recommendedName>
</protein>
<keyword evidence="2" id="KW-0547">Nucleotide-binding</keyword>
<gene>
    <name evidence="2" type="primary">tmcAL</name>
    <name evidence="3" type="ORF">BO222_07210</name>
</gene>
<evidence type="ECO:0000256" key="1">
    <source>
        <dbReference type="ARBA" id="ARBA00022694"/>
    </source>
</evidence>
<dbReference type="HAMAP" id="MF_01539">
    <property type="entry name" value="TmcAL"/>
    <property type="match status" value="1"/>
</dbReference>
<feature type="binding site" evidence="2">
    <location>
        <position position="101"/>
    </location>
    <ligand>
        <name>ATP</name>
        <dbReference type="ChEBI" id="CHEBI:30616"/>
    </ligand>
</feature>
<dbReference type="RefSeq" id="WP_075819727.1">
    <property type="nucleotide sequence ID" value="NZ_CAJUTZ010000074.1"/>
</dbReference>
<dbReference type="OrthoDB" id="9769796at2"/>
<dbReference type="PANTHER" id="PTHR37825:SF1">
    <property type="entry name" value="TRNA(MET) CYTIDINE ACETATE LIGASE"/>
    <property type="match status" value="1"/>
</dbReference>
<dbReference type="Pfam" id="PF05636">
    <property type="entry name" value="HIGH_NTase1"/>
    <property type="match status" value="1"/>
</dbReference>
<comment type="function">
    <text evidence="2">Catalyzes the formation of N(4)-acetylcytidine (ac(4)C) at the wobble position of elongator tRNA(Met), using acetate and ATP as substrates. First activates an acetate ion to form acetyladenylate (Ac-AMP) and then transfers the acetyl group to tRNA to form ac(4)C34.</text>
</comment>
<evidence type="ECO:0000313" key="4">
    <source>
        <dbReference type="Proteomes" id="UP000186341"/>
    </source>
</evidence>
<dbReference type="AlphaFoldDB" id="A0A1U7NFL0"/>
<keyword evidence="1 2" id="KW-0819">tRNA processing</keyword>
<evidence type="ECO:0000313" key="3">
    <source>
        <dbReference type="EMBL" id="OLU39143.1"/>
    </source>
</evidence>
<name>A0A1U7NFL0_9FIRM</name>
<comment type="similarity">
    <text evidence="2">Belongs to the TmcAL family.</text>
</comment>
<dbReference type="SUPFAM" id="SSF52374">
    <property type="entry name" value="Nucleotidylyl transferase"/>
    <property type="match status" value="1"/>
</dbReference>
<keyword evidence="2" id="KW-0067">ATP-binding</keyword>
<evidence type="ECO:0000256" key="2">
    <source>
        <dbReference type="HAMAP-Rule" id="MF_01539"/>
    </source>
</evidence>
<accession>A0A1U7NFL0</accession>
<comment type="caution">
    <text evidence="2">Lacks conserved residue(s) required for the propagation of feature annotation.</text>
</comment>
<proteinExistence type="inferred from homology"/>
<keyword evidence="2" id="KW-0963">Cytoplasm</keyword>
<dbReference type="GO" id="GO:0005737">
    <property type="term" value="C:cytoplasm"/>
    <property type="evidence" value="ECO:0007669"/>
    <property type="project" value="UniProtKB-SubCell"/>
</dbReference>
<keyword evidence="2" id="KW-0694">RNA-binding</keyword>
<dbReference type="GO" id="GO:0005524">
    <property type="term" value="F:ATP binding"/>
    <property type="evidence" value="ECO:0007669"/>
    <property type="project" value="UniProtKB-KW"/>
</dbReference>
<feature type="binding site" evidence="2">
    <location>
        <begin position="7"/>
        <end position="20"/>
    </location>
    <ligand>
        <name>ATP</name>
        <dbReference type="ChEBI" id="CHEBI:30616"/>
    </ligand>
</feature>
<dbReference type="InterPro" id="IPR014729">
    <property type="entry name" value="Rossmann-like_a/b/a_fold"/>
</dbReference>
<organism evidence="3 4">
    <name type="scientific">Ileibacterium valens</name>
    <dbReference type="NCBI Taxonomy" id="1862668"/>
    <lineage>
        <taxon>Bacteria</taxon>
        <taxon>Bacillati</taxon>
        <taxon>Bacillota</taxon>
        <taxon>Erysipelotrichia</taxon>
        <taxon>Erysipelotrichales</taxon>
        <taxon>Erysipelotrichaceae</taxon>
        <taxon>Ileibacterium</taxon>
    </lineage>
</organism>
<reference evidence="3 4" key="1">
    <citation type="submission" date="2016-11" db="EMBL/GenBank/DDBJ databases">
        <title>Description of two novel members of the family Erysipelotrichaceae: Ileibacterium lipovorans gen. nov., sp. nov. and Dubosiella newyorkensis, gen. nov., sp. nov.</title>
        <authorList>
            <person name="Cox L.M."/>
            <person name="Sohn J."/>
            <person name="Tyrrell K.L."/>
            <person name="Citron D.M."/>
            <person name="Lawson P.A."/>
            <person name="Patel N.B."/>
            <person name="Iizumi T."/>
            <person name="Perez-Perez G.I."/>
            <person name="Goldstein E.J."/>
            <person name="Blaser M.J."/>
        </authorList>
    </citation>
    <scope>NUCLEOTIDE SEQUENCE [LARGE SCALE GENOMIC DNA]</scope>
    <source>
        <strain evidence="3 4">NYU-BL-A3</strain>
    </source>
</reference>
<dbReference type="EMBL" id="MPJW01000141">
    <property type="protein sequence ID" value="OLU39143.1"/>
    <property type="molecule type" value="Genomic_DNA"/>
</dbReference>
<feature type="binding site" evidence="2">
    <location>
        <position position="143"/>
    </location>
    <ligand>
        <name>ATP</name>
        <dbReference type="ChEBI" id="CHEBI:30616"/>
    </ligand>
</feature>
<sequence>MNITGLITEYNPLHQGHLYHIEQTRNLLHPDILIIIVTSWFSSRGLPSLLSRNDKAKLCLQAGADLVLELPCIYAAQSADRFAMYAIESLKTAGVNNICFGSETGDLKKLETLAGSLDLLIKDPSTSLVRNTEKTLNQPLRSNDILGVQYIRYCRMFGITPYCIKRNEDFVSATQTRKDFFEGKKAFLSDHFMSQQCWSSYYPALRTALMMSPSSTLRSFLLVEEGIESRLRKAAEKNFSWEGFLEDCVSKTYSRARIQRTCLFILLQITKEDFRSHDHFFFLRILGMNDKGRRLLSSLPKGTPMASRIRDLPEFLRMVEHKSRLLYESVLDQRIENEDRMVIQFEKED</sequence>
<comment type="subcellular location">
    <subcellularLocation>
        <location evidence="2">Cytoplasm</location>
    </subcellularLocation>
</comment>
<dbReference type="Proteomes" id="UP000186341">
    <property type="component" value="Unassembled WGS sequence"/>
</dbReference>
<dbReference type="GeneID" id="82202975"/>
<keyword evidence="2" id="KW-0820">tRNA-binding</keyword>
<keyword evidence="2" id="KW-0436">Ligase</keyword>
<dbReference type="EC" id="6.3.4.-" evidence="2"/>
<dbReference type="GO" id="GO:0016879">
    <property type="term" value="F:ligase activity, forming carbon-nitrogen bonds"/>
    <property type="evidence" value="ECO:0007669"/>
    <property type="project" value="UniProtKB-UniRule"/>
</dbReference>
<keyword evidence="4" id="KW-1185">Reference proteome</keyword>
<comment type="catalytic activity">
    <reaction evidence="2">
        <text>cytidine(34) in elongator tRNA(Met) + acetate + ATP = N(4)-acetylcytidine(34) in elongator tRNA(Met) + AMP + diphosphate</text>
        <dbReference type="Rhea" id="RHEA:58144"/>
        <dbReference type="Rhea" id="RHEA-COMP:10693"/>
        <dbReference type="Rhea" id="RHEA-COMP:10694"/>
        <dbReference type="ChEBI" id="CHEBI:30089"/>
        <dbReference type="ChEBI" id="CHEBI:30616"/>
        <dbReference type="ChEBI" id="CHEBI:33019"/>
        <dbReference type="ChEBI" id="CHEBI:74900"/>
        <dbReference type="ChEBI" id="CHEBI:82748"/>
        <dbReference type="ChEBI" id="CHEBI:456215"/>
    </reaction>
</comment>
<dbReference type="GO" id="GO:0006400">
    <property type="term" value="P:tRNA modification"/>
    <property type="evidence" value="ECO:0007669"/>
    <property type="project" value="UniProtKB-UniRule"/>
</dbReference>
<dbReference type="GO" id="GO:0000049">
    <property type="term" value="F:tRNA binding"/>
    <property type="evidence" value="ECO:0007669"/>
    <property type="project" value="UniProtKB-KW"/>
</dbReference>
<dbReference type="PANTHER" id="PTHR37825">
    <property type="entry name" value="TRNA(MET) CYTIDINE ACETATE LIGASE"/>
    <property type="match status" value="1"/>
</dbReference>
<comment type="caution">
    <text evidence="3">The sequence shown here is derived from an EMBL/GenBank/DDBJ whole genome shotgun (WGS) entry which is preliminary data.</text>
</comment>
<dbReference type="Gene3D" id="3.40.50.620">
    <property type="entry name" value="HUPs"/>
    <property type="match status" value="1"/>
</dbReference>
<dbReference type="InterPro" id="IPR008513">
    <property type="entry name" value="tRNA(Met)_cyd_acetate_ligase"/>
</dbReference>